<dbReference type="SUPFAM" id="SSF55729">
    <property type="entry name" value="Acyl-CoA N-acyltransferases (Nat)"/>
    <property type="match status" value="1"/>
</dbReference>
<proteinExistence type="predicted"/>
<dbReference type="Pfam" id="PF13480">
    <property type="entry name" value="Acetyltransf_6"/>
    <property type="match status" value="1"/>
</dbReference>
<dbReference type="KEGG" id="spap:H3Z74_17750"/>
<evidence type="ECO:0000313" key="2">
    <source>
        <dbReference type="EMBL" id="QNQ08575.1"/>
    </source>
</evidence>
<dbReference type="InterPro" id="IPR016181">
    <property type="entry name" value="Acyl_CoA_acyltransferase"/>
</dbReference>
<keyword evidence="2" id="KW-0808">Transferase</keyword>
<reference evidence="2 3" key="1">
    <citation type="submission" date="2020-09" db="EMBL/GenBank/DDBJ databases">
        <title>Sphingomonas sp., a new species isolated from pork steak.</title>
        <authorList>
            <person name="Heidler von Heilborn D."/>
        </authorList>
    </citation>
    <scope>NUCLEOTIDE SEQUENCE [LARGE SCALE GENOMIC DNA]</scope>
    <source>
        <strain evidence="3">S8-3T</strain>
    </source>
</reference>
<dbReference type="RefSeq" id="WP_187760903.1">
    <property type="nucleotide sequence ID" value="NZ_CP061038.1"/>
</dbReference>
<evidence type="ECO:0000259" key="1">
    <source>
        <dbReference type="Pfam" id="PF13480"/>
    </source>
</evidence>
<feature type="domain" description="BioF2-like acetyltransferase" evidence="1">
    <location>
        <begin position="148"/>
        <end position="288"/>
    </location>
</feature>
<dbReference type="InterPro" id="IPR038740">
    <property type="entry name" value="BioF2-like_GNAT_dom"/>
</dbReference>
<sequence>MTLPLPSEHFAASGPDAEVFHLSAGWFESWRRAYLAPGMTACTIDGLPMIADRGRLGPIGYARLRAQTNVHSALFDLPVGQPITDRLFDQLIGDRDLVTLDYLTGDSRLLAAARRWPADRVTIRPHALSPLADCRTPYEQWRARRSKRARQRWSGLESKLVDGQGVRFDIFDGSTGLQPLLDEIFAVEQSGWKGREGTSIRDNPADLLFYTGLAQRAAAAGALRIAVLKQAERIVAFEYGILGGDRLFLLKVGYDERFADFSIGHVLAVMHIRHCCGDPAIAWYDNMGNGMTPGAHKLRFADSVDTLHRITLYGDSWRGRLIHYYHAGRDRAKRARDYWRTRSVRAA</sequence>
<dbReference type="EMBL" id="CP061038">
    <property type="protein sequence ID" value="QNQ08575.1"/>
    <property type="molecule type" value="Genomic_DNA"/>
</dbReference>
<organism evidence="2 3">
    <name type="scientific">Sphingomonas alpina</name>
    <dbReference type="NCBI Taxonomy" id="653931"/>
    <lineage>
        <taxon>Bacteria</taxon>
        <taxon>Pseudomonadati</taxon>
        <taxon>Pseudomonadota</taxon>
        <taxon>Alphaproteobacteria</taxon>
        <taxon>Sphingomonadales</taxon>
        <taxon>Sphingomonadaceae</taxon>
        <taxon>Sphingomonas</taxon>
    </lineage>
</organism>
<accession>A0A7H0LFX2</accession>
<dbReference type="Proteomes" id="UP000516148">
    <property type="component" value="Chromosome"/>
</dbReference>
<protein>
    <submittedName>
        <fullName evidence="2">GNAT family N-acetyltransferase</fullName>
    </submittedName>
</protein>
<name>A0A7H0LFX2_9SPHN</name>
<evidence type="ECO:0000313" key="3">
    <source>
        <dbReference type="Proteomes" id="UP000516148"/>
    </source>
</evidence>
<dbReference type="AlphaFoldDB" id="A0A7H0LFX2"/>
<dbReference type="GO" id="GO:0016740">
    <property type="term" value="F:transferase activity"/>
    <property type="evidence" value="ECO:0007669"/>
    <property type="project" value="UniProtKB-KW"/>
</dbReference>
<gene>
    <name evidence="2" type="ORF">H3Z74_17750</name>
</gene>
<keyword evidence="3" id="KW-1185">Reference proteome</keyword>